<evidence type="ECO:0000256" key="7">
    <source>
        <dbReference type="ARBA" id="ARBA00093772"/>
    </source>
</evidence>
<protein>
    <recommendedName>
        <fullName evidence="8">Inner membrane protein CbrB</fullName>
    </recommendedName>
</protein>
<evidence type="ECO:0000256" key="5">
    <source>
        <dbReference type="ARBA" id="ARBA00022989"/>
    </source>
</evidence>
<dbReference type="EMBL" id="QRAP01000001">
    <property type="protein sequence ID" value="RDK97389.1"/>
    <property type="molecule type" value="Genomic_DNA"/>
</dbReference>
<accession>A0A370R4N6</accession>
<keyword evidence="11" id="KW-1185">Reference proteome</keyword>
<evidence type="ECO:0000256" key="1">
    <source>
        <dbReference type="ARBA" id="ARBA00004429"/>
    </source>
</evidence>
<evidence type="ECO:0000256" key="8">
    <source>
        <dbReference type="ARBA" id="ARBA00093791"/>
    </source>
</evidence>
<organism evidence="10 11">
    <name type="scientific">Enterobacillus tribolii</name>
    <dbReference type="NCBI Taxonomy" id="1487935"/>
    <lineage>
        <taxon>Bacteria</taxon>
        <taxon>Pseudomonadati</taxon>
        <taxon>Pseudomonadota</taxon>
        <taxon>Gammaproteobacteria</taxon>
        <taxon>Enterobacterales</taxon>
        <taxon>Hafniaceae</taxon>
        <taxon>Enterobacillus</taxon>
    </lineage>
</organism>
<evidence type="ECO:0000256" key="2">
    <source>
        <dbReference type="ARBA" id="ARBA00022475"/>
    </source>
</evidence>
<evidence type="ECO:0000256" key="9">
    <source>
        <dbReference type="SAM" id="Phobius"/>
    </source>
</evidence>
<name>A0A370R4N6_9GAMM</name>
<keyword evidence="4 9" id="KW-0812">Transmembrane</keyword>
<dbReference type="AlphaFoldDB" id="A0A370R4N6"/>
<keyword evidence="3" id="KW-0997">Cell inner membrane</keyword>
<keyword evidence="6 9" id="KW-0472">Membrane</keyword>
<feature type="transmembrane region" description="Helical" evidence="9">
    <location>
        <begin position="77"/>
        <end position="98"/>
    </location>
</feature>
<comment type="similarity">
    <text evidence="7">Belongs to the CbrB family.</text>
</comment>
<evidence type="ECO:0000313" key="10">
    <source>
        <dbReference type="EMBL" id="RDK97389.1"/>
    </source>
</evidence>
<evidence type="ECO:0000256" key="3">
    <source>
        <dbReference type="ARBA" id="ARBA00022519"/>
    </source>
</evidence>
<gene>
    <name evidence="10" type="ORF">C8D90_101837</name>
</gene>
<dbReference type="RefSeq" id="WP_115457112.1">
    <property type="nucleotide sequence ID" value="NZ_QRAP01000001.1"/>
</dbReference>
<evidence type="ECO:0000256" key="4">
    <source>
        <dbReference type="ARBA" id="ARBA00022692"/>
    </source>
</evidence>
<sequence>MKNTTSYIFSALYFAILGPLIALLFAVPVVLLSIKDDFSALPLVVLIGLPLVYIVGFIPALLTGIAAKWLPENRGKIAVLAVIGAALSNAAGFIAFRVSGLDDIGLNAPLVGLFGAIVTLLLYWPMSAKNGQRMRKANGAA</sequence>
<dbReference type="Proteomes" id="UP000254848">
    <property type="component" value="Unassembled WGS sequence"/>
</dbReference>
<comment type="subcellular location">
    <subcellularLocation>
        <location evidence="1">Cell inner membrane</location>
        <topology evidence="1">Multi-pass membrane protein</topology>
    </subcellularLocation>
</comment>
<keyword evidence="2" id="KW-1003">Cell membrane</keyword>
<keyword evidence="5 9" id="KW-1133">Transmembrane helix</keyword>
<reference evidence="10 11" key="1">
    <citation type="submission" date="2018-07" db="EMBL/GenBank/DDBJ databases">
        <title>Genomic Encyclopedia of Type Strains, Phase IV (KMG-IV): sequencing the most valuable type-strain genomes for metagenomic binning, comparative biology and taxonomic classification.</title>
        <authorList>
            <person name="Goeker M."/>
        </authorList>
    </citation>
    <scope>NUCLEOTIDE SEQUENCE [LARGE SCALE GENOMIC DNA]</scope>
    <source>
        <strain evidence="10 11">DSM 103736</strain>
    </source>
</reference>
<evidence type="ECO:0000313" key="11">
    <source>
        <dbReference type="Proteomes" id="UP000254848"/>
    </source>
</evidence>
<comment type="caution">
    <text evidence="10">The sequence shown here is derived from an EMBL/GenBank/DDBJ whole genome shotgun (WGS) entry which is preliminary data.</text>
</comment>
<dbReference type="InterPro" id="IPR058975">
    <property type="entry name" value="CbrB"/>
</dbReference>
<evidence type="ECO:0000256" key="6">
    <source>
        <dbReference type="ARBA" id="ARBA00023136"/>
    </source>
</evidence>
<dbReference type="Pfam" id="PF26516">
    <property type="entry name" value="CBRB"/>
    <property type="match status" value="1"/>
</dbReference>
<feature type="transmembrane region" description="Helical" evidence="9">
    <location>
        <begin position="12"/>
        <end position="34"/>
    </location>
</feature>
<proteinExistence type="inferred from homology"/>
<feature type="transmembrane region" description="Helical" evidence="9">
    <location>
        <begin position="40"/>
        <end position="65"/>
    </location>
</feature>
<feature type="transmembrane region" description="Helical" evidence="9">
    <location>
        <begin position="104"/>
        <end position="126"/>
    </location>
</feature>